<dbReference type="Pfam" id="PF00990">
    <property type="entry name" value="GGDEF"/>
    <property type="match status" value="1"/>
</dbReference>
<dbReference type="PROSITE" id="PS50887">
    <property type="entry name" value="GGDEF"/>
    <property type="match status" value="1"/>
</dbReference>
<keyword evidence="3" id="KW-1133">Transmembrane helix</keyword>
<evidence type="ECO:0000313" key="5">
    <source>
        <dbReference type="EMBL" id="MCV2367788.1"/>
    </source>
</evidence>
<evidence type="ECO:0000313" key="6">
    <source>
        <dbReference type="Proteomes" id="UP001209701"/>
    </source>
</evidence>
<feature type="transmembrane region" description="Helical" evidence="3">
    <location>
        <begin position="204"/>
        <end position="227"/>
    </location>
</feature>
<feature type="domain" description="GGDEF" evidence="4">
    <location>
        <begin position="262"/>
        <end position="393"/>
    </location>
</feature>
<reference evidence="5 6" key="1">
    <citation type="submission" date="2021-11" db="EMBL/GenBank/DDBJ databases">
        <authorList>
            <person name="Liang Q."/>
            <person name="Mou H."/>
            <person name="Liu Z."/>
        </authorList>
    </citation>
    <scope>NUCLEOTIDE SEQUENCE [LARGE SCALE GENOMIC DNA]</scope>
    <source>
        <strain evidence="5 6">CHU3</strain>
    </source>
</reference>
<dbReference type="InterPro" id="IPR050469">
    <property type="entry name" value="Diguanylate_Cyclase"/>
</dbReference>
<sequence>MNGLNSDPLTLLAAAMLVYFVGGLAWLLLALVARVAPRISLGLALANGLLTAALATHSLRGQASAWLAFWGSDVLAMATLATLRAVMPALSEESASGKATIAWRSALILLLPAAAAIAWLPYEGDLRWHTRIIFGVTLVLTLLAAGDAWRQLRARLAPHLAAQLTAPLFVIALFLLLPLINSFIRPSATFDLLAANKFQVGWLWSMLALGLLINATMALLVLARVILQIQRLTRRDPLTDVLNRRALSEAIDDEHARLQRGKPYALVMIDMDHFKQLNDSMGHAAGDAALLQAVQVLSVCVRDVDRLGRLGGEEFCVLLPLTDLAGAALVAERMRHNLEASSFAWQGKTWPLTASFGVAEAQAEDVSADAVLQRADKGMYRAKAQGRNLVQEA</sequence>
<feature type="transmembrane region" description="Helical" evidence="3">
    <location>
        <begin position="39"/>
        <end position="59"/>
    </location>
</feature>
<accession>A0ABT2YCL4</accession>
<dbReference type="CDD" id="cd01949">
    <property type="entry name" value="GGDEF"/>
    <property type="match status" value="1"/>
</dbReference>
<feature type="transmembrane region" description="Helical" evidence="3">
    <location>
        <begin position="12"/>
        <end position="32"/>
    </location>
</feature>
<dbReference type="InterPro" id="IPR043128">
    <property type="entry name" value="Rev_trsase/Diguanyl_cyclase"/>
</dbReference>
<dbReference type="NCBIfam" id="TIGR00254">
    <property type="entry name" value="GGDEF"/>
    <property type="match status" value="1"/>
</dbReference>
<dbReference type="SUPFAM" id="SSF55073">
    <property type="entry name" value="Nucleotide cyclase"/>
    <property type="match status" value="1"/>
</dbReference>
<gene>
    <name evidence="5" type="ORF">LNV07_06730</name>
</gene>
<dbReference type="SMART" id="SM00267">
    <property type="entry name" value="GGDEF"/>
    <property type="match status" value="1"/>
</dbReference>
<feature type="transmembrane region" description="Helical" evidence="3">
    <location>
        <begin position="128"/>
        <end position="149"/>
    </location>
</feature>
<dbReference type="Proteomes" id="UP001209701">
    <property type="component" value="Unassembled WGS sequence"/>
</dbReference>
<keyword evidence="3" id="KW-0472">Membrane</keyword>
<organism evidence="5 6">
    <name type="scientific">Roseateles oligotrophus</name>
    <dbReference type="NCBI Taxonomy" id="1769250"/>
    <lineage>
        <taxon>Bacteria</taxon>
        <taxon>Pseudomonadati</taxon>
        <taxon>Pseudomonadota</taxon>
        <taxon>Betaproteobacteria</taxon>
        <taxon>Burkholderiales</taxon>
        <taxon>Sphaerotilaceae</taxon>
        <taxon>Roseateles</taxon>
    </lineage>
</organism>
<protein>
    <recommendedName>
        <fullName evidence="1">diguanylate cyclase</fullName>
        <ecNumber evidence="1">2.7.7.65</ecNumber>
    </recommendedName>
</protein>
<feature type="transmembrane region" description="Helical" evidence="3">
    <location>
        <begin position="65"/>
        <end position="89"/>
    </location>
</feature>
<dbReference type="InterPro" id="IPR000160">
    <property type="entry name" value="GGDEF_dom"/>
</dbReference>
<feature type="transmembrane region" description="Helical" evidence="3">
    <location>
        <begin position="101"/>
        <end position="122"/>
    </location>
</feature>
<dbReference type="PANTHER" id="PTHR45138">
    <property type="entry name" value="REGULATORY COMPONENTS OF SENSORY TRANSDUCTION SYSTEM"/>
    <property type="match status" value="1"/>
</dbReference>
<evidence type="ECO:0000259" key="4">
    <source>
        <dbReference type="PROSITE" id="PS50887"/>
    </source>
</evidence>
<evidence type="ECO:0000256" key="3">
    <source>
        <dbReference type="SAM" id="Phobius"/>
    </source>
</evidence>
<name>A0ABT2YCL4_9BURK</name>
<dbReference type="Gene3D" id="3.30.70.270">
    <property type="match status" value="1"/>
</dbReference>
<keyword evidence="3" id="KW-0812">Transmembrane</keyword>
<dbReference type="PANTHER" id="PTHR45138:SF9">
    <property type="entry name" value="DIGUANYLATE CYCLASE DGCM-RELATED"/>
    <property type="match status" value="1"/>
</dbReference>
<evidence type="ECO:0000256" key="2">
    <source>
        <dbReference type="ARBA" id="ARBA00034247"/>
    </source>
</evidence>
<dbReference type="InterPro" id="IPR029787">
    <property type="entry name" value="Nucleotide_cyclase"/>
</dbReference>
<keyword evidence="6" id="KW-1185">Reference proteome</keyword>
<evidence type="ECO:0000256" key="1">
    <source>
        <dbReference type="ARBA" id="ARBA00012528"/>
    </source>
</evidence>
<proteinExistence type="predicted"/>
<feature type="transmembrane region" description="Helical" evidence="3">
    <location>
        <begin position="161"/>
        <end position="184"/>
    </location>
</feature>
<comment type="catalytic activity">
    <reaction evidence="2">
        <text>2 GTP = 3',3'-c-di-GMP + 2 diphosphate</text>
        <dbReference type="Rhea" id="RHEA:24898"/>
        <dbReference type="ChEBI" id="CHEBI:33019"/>
        <dbReference type="ChEBI" id="CHEBI:37565"/>
        <dbReference type="ChEBI" id="CHEBI:58805"/>
        <dbReference type="EC" id="2.7.7.65"/>
    </reaction>
</comment>
<dbReference type="EMBL" id="JAJIRN010000003">
    <property type="protein sequence ID" value="MCV2367788.1"/>
    <property type="molecule type" value="Genomic_DNA"/>
</dbReference>
<dbReference type="RefSeq" id="WP_263570414.1">
    <property type="nucleotide sequence ID" value="NZ_JAJIRN010000003.1"/>
</dbReference>
<dbReference type="EC" id="2.7.7.65" evidence="1"/>
<comment type="caution">
    <text evidence="5">The sequence shown here is derived from an EMBL/GenBank/DDBJ whole genome shotgun (WGS) entry which is preliminary data.</text>
</comment>